<keyword evidence="8" id="KW-1185">Reference proteome</keyword>
<feature type="region of interest" description="Disordered" evidence="5">
    <location>
        <begin position="12"/>
        <end position="45"/>
    </location>
</feature>
<evidence type="ECO:0000256" key="1">
    <source>
        <dbReference type="ARBA" id="ARBA00021364"/>
    </source>
</evidence>
<proteinExistence type="inferred from homology"/>
<dbReference type="InterPro" id="IPR014746">
    <property type="entry name" value="Gln_synth/guanido_kin_cat_dom"/>
</dbReference>
<dbReference type="Gene3D" id="3.10.20.70">
    <property type="entry name" value="Glutamine synthetase, N-terminal domain"/>
    <property type="match status" value="1"/>
</dbReference>
<dbReference type="PANTHER" id="PTHR43785">
    <property type="entry name" value="GAMMA-GLUTAMYLPUTRESCINE SYNTHETASE"/>
    <property type="match status" value="1"/>
</dbReference>
<evidence type="ECO:0000313" key="7">
    <source>
        <dbReference type="EMBL" id="KAL1867530.1"/>
    </source>
</evidence>
<name>A0ABR3WV65_9PEZI</name>
<evidence type="ECO:0000313" key="8">
    <source>
        <dbReference type="Proteomes" id="UP001586593"/>
    </source>
</evidence>
<dbReference type="Proteomes" id="UP001586593">
    <property type="component" value="Unassembled WGS sequence"/>
</dbReference>
<dbReference type="SMART" id="SM01230">
    <property type="entry name" value="Gln-synt_C"/>
    <property type="match status" value="1"/>
</dbReference>
<sequence length="527" mass="57447">MPYTVAMLDHLPQNQSNHHPAAGTSTTTNGNGTMTPQEPIPPVANGTGRAAVVATVESIAELLAGDDKVKIAGVDADGVLRGKVIAKDKFLAGVTAGIAMSSAIFGWDMHDELYTTETCITSAVHGYADILAFPDLSTFRRLPFEDDMPFFLLHFGPESDSLPVCGRSMLRSLRQKLGDSGIRALAGVELEFMNFRTPSADGYEGPGRANLAAFLRTHSPKGLQTMTDGMFGYSVTRPAMNKRYFRRLFDDALKLDCKIEGLHTESGPGVVEAALKVSPLGDMADKVTLFKLLAKSVGVEDEITPCFMAKPLQGLPGNSGHVHVSLEDAHGRNLFARDQPDPNAPWADVACLSDLGRHFLAGLLDALPDLMPLLAPTVNSYKRLVENYWAPVDLSWGLEHRLSSIRLIAPPVAKPSATRFEVRVPGADLHPHYALFAIVAAGWRGVERQLEIRVPPSATRAKTGEPAALLPNTLDRAVERFRAPGSVAREVLGDDFVDFYAATREHELRVWREAVTDWEFTRYVETI</sequence>
<feature type="domain" description="GS catalytic" evidence="6">
    <location>
        <begin position="166"/>
        <end position="527"/>
    </location>
</feature>
<reference evidence="7 8" key="1">
    <citation type="journal article" date="2024" name="Commun. Biol.">
        <title>Comparative genomic analysis of thermophilic fungi reveals convergent evolutionary adaptations and gene losses.</title>
        <authorList>
            <person name="Steindorff A.S."/>
            <person name="Aguilar-Pontes M.V."/>
            <person name="Robinson A.J."/>
            <person name="Andreopoulos B."/>
            <person name="LaButti K."/>
            <person name="Kuo A."/>
            <person name="Mondo S."/>
            <person name="Riley R."/>
            <person name="Otillar R."/>
            <person name="Haridas S."/>
            <person name="Lipzen A."/>
            <person name="Grimwood J."/>
            <person name="Schmutz J."/>
            <person name="Clum A."/>
            <person name="Reid I.D."/>
            <person name="Moisan M.C."/>
            <person name="Butler G."/>
            <person name="Nguyen T.T.M."/>
            <person name="Dewar K."/>
            <person name="Conant G."/>
            <person name="Drula E."/>
            <person name="Henrissat B."/>
            <person name="Hansel C."/>
            <person name="Singer S."/>
            <person name="Hutchinson M.I."/>
            <person name="de Vries R.P."/>
            <person name="Natvig D.O."/>
            <person name="Powell A.J."/>
            <person name="Tsang A."/>
            <person name="Grigoriev I.V."/>
        </authorList>
    </citation>
    <scope>NUCLEOTIDE SEQUENCE [LARGE SCALE GENOMIC DNA]</scope>
    <source>
        <strain evidence="7 8">ATCC 24622</strain>
    </source>
</reference>
<protein>
    <recommendedName>
        <fullName evidence="1">Glutamine synthetase</fullName>
    </recommendedName>
</protein>
<evidence type="ECO:0000256" key="4">
    <source>
        <dbReference type="RuleBase" id="RU000384"/>
    </source>
</evidence>
<dbReference type="PROSITE" id="PS51987">
    <property type="entry name" value="GS_CATALYTIC"/>
    <property type="match status" value="1"/>
</dbReference>
<dbReference type="EMBL" id="JAZHXJ010000239">
    <property type="protein sequence ID" value="KAL1867530.1"/>
    <property type="molecule type" value="Genomic_DNA"/>
</dbReference>
<organism evidence="7 8">
    <name type="scientific">Phialemonium thermophilum</name>
    <dbReference type="NCBI Taxonomy" id="223376"/>
    <lineage>
        <taxon>Eukaryota</taxon>
        <taxon>Fungi</taxon>
        <taxon>Dikarya</taxon>
        <taxon>Ascomycota</taxon>
        <taxon>Pezizomycotina</taxon>
        <taxon>Sordariomycetes</taxon>
        <taxon>Sordariomycetidae</taxon>
        <taxon>Cephalothecales</taxon>
        <taxon>Cephalothecaceae</taxon>
        <taxon>Phialemonium</taxon>
    </lineage>
</organism>
<evidence type="ECO:0000256" key="3">
    <source>
        <dbReference type="PROSITE-ProRule" id="PRU01331"/>
    </source>
</evidence>
<dbReference type="SUPFAM" id="SSF54368">
    <property type="entry name" value="Glutamine synthetase, N-terminal domain"/>
    <property type="match status" value="1"/>
</dbReference>
<evidence type="ECO:0000256" key="2">
    <source>
        <dbReference type="ARBA" id="ARBA00022598"/>
    </source>
</evidence>
<dbReference type="SUPFAM" id="SSF55931">
    <property type="entry name" value="Glutamine synthetase/guanido kinase"/>
    <property type="match status" value="1"/>
</dbReference>
<dbReference type="InterPro" id="IPR036651">
    <property type="entry name" value="Gln_synt_N_sf"/>
</dbReference>
<dbReference type="Gene3D" id="3.30.590.10">
    <property type="entry name" value="Glutamine synthetase/guanido kinase, catalytic domain"/>
    <property type="match status" value="1"/>
</dbReference>
<dbReference type="PANTHER" id="PTHR43785:SF12">
    <property type="entry name" value="TYPE-1 GLUTAMINE SYNTHETASE 2"/>
    <property type="match status" value="1"/>
</dbReference>
<dbReference type="Pfam" id="PF00120">
    <property type="entry name" value="Gln-synt_C"/>
    <property type="match status" value="1"/>
</dbReference>
<evidence type="ECO:0000259" key="6">
    <source>
        <dbReference type="PROSITE" id="PS51987"/>
    </source>
</evidence>
<gene>
    <name evidence="7" type="ORF">VTK73DRAFT_4133</name>
</gene>
<comment type="caution">
    <text evidence="7">The sequence shown here is derived from an EMBL/GenBank/DDBJ whole genome shotgun (WGS) entry which is preliminary data.</text>
</comment>
<dbReference type="InterPro" id="IPR008146">
    <property type="entry name" value="Gln_synth_cat_dom"/>
</dbReference>
<accession>A0ABR3WV65</accession>
<keyword evidence="2" id="KW-0436">Ligase</keyword>
<comment type="similarity">
    <text evidence="3 4">Belongs to the glutamine synthetase family.</text>
</comment>
<evidence type="ECO:0000256" key="5">
    <source>
        <dbReference type="SAM" id="MobiDB-lite"/>
    </source>
</evidence>
<feature type="compositionally biased region" description="Low complexity" evidence="5">
    <location>
        <begin position="23"/>
        <end position="35"/>
    </location>
</feature>